<sequence length="257" mass="29340">MMASEISTNLAVVIITLWNNIQASPVPITYTREINDVTDLILERTRQIIGSHKEREIDIPDLDVTFKQGITKPNGSILAKDGKFFGLDTLIREGDAFLIKTGENTMKLVSLMKLQSMAYYYNDYKINVNNTYKEGSLNVGINNNLIKMDLNIAVDEECSFDLTDLNIKIANNYTIQMTMMEMREAYYRELIDWVCENYITIISDTVRKVLYSDINQAIHDLEICNFIISPNGLADLMPKKELNPPFLSFTFDTSSSK</sequence>
<organism evidence="2">
    <name type="scientific">Clastoptera arizonana</name>
    <name type="common">Arizona spittle bug</name>
    <dbReference type="NCBI Taxonomy" id="38151"/>
    <lineage>
        <taxon>Eukaryota</taxon>
        <taxon>Metazoa</taxon>
        <taxon>Ecdysozoa</taxon>
        <taxon>Arthropoda</taxon>
        <taxon>Hexapoda</taxon>
        <taxon>Insecta</taxon>
        <taxon>Pterygota</taxon>
        <taxon>Neoptera</taxon>
        <taxon>Paraneoptera</taxon>
        <taxon>Hemiptera</taxon>
        <taxon>Auchenorrhyncha</taxon>
        <taxon>Cercopoidea</taxon>
        <taxon>Clastopteridae</taxon>
        <taxon>Clastoptera</taxon>
    </lineage>
</organism>
<evidence type="ECO:0000313" key="2">
    <source>
        <dbReference type="EMBL" id="JAS06431.1"/>
    </source>
</evidence>
<dbReference type="AlphaFoldDB" id="A0A1B6BYT8"/>
<feature type="signal peptide" evidence="1">
    <location>
        <begin position="1"/>
        <end position="23"/>
    </location>
</feature>
<dbReference type="Pfam" id="PF16984">
    <property type="entry name" value="Grp7_allergen"/>
    <property type="match status" value="1"/>
</dbReference>
<dbReference type="InterPro" id="IPR038602">
    <property type="entry name" value="Mite_allergen_7_sf"/>
</dbReference>
<dbReference type="InterPro" id="IPR020234">
    <property type="entry name" value="Mite_allergen_group-7"/>
</dbReference>
<name>A0A1B6BYT8_9HEMI</name>
<proteinExistence type="predicted"/>
<gene>
    <name evidence="2" type="ORF">g.11608</name>
</gene>
<evidence type="ECO:0000256" key="1">
    <source>
        <dbReference type="SAM" id="SignalP"/>
    </source>
</evidence>
<evidence type="ECO:0008006" key="3">
    <source>
        <dbReference type="Google" id="ProtNLM"/>
    </source>
</evidence>
<feature type="chain" id="PRO_5008579958" description="Lipid-binding serum glycoprotein N-terminal domain-containing protein" evidence="1">
    <location>
        <begin position="24"/>
        <end position="257"/>
    </location>
</feature>
<dbReference type="Gene3D" id="3.15.10.50">
    <property type="match status" value="1"/>
</dbReference>
<accession>A0A1B6BYT8</accession>
<protein>
    <recommendedName>
        <fullName evidence="3">Lipid-binding serum glycoprotein N-terminal domain-containing protein</fullName>
    </recommendedName>
</protein>
<dbReference type="EMBL" id="GEDC01030867">
    <property type="protein sequence ID" value="JAS06431.1"/>
    <property type="molecule type" value="Transcribed_RNA"/>
</dbReference>
<keyword evidence="1" id="KW-0732">Signal</keyword>
<reference evidence="2" key="1">
    <citation type="submission" date="2015-12" db="EMBL/GenBank/DDBJ databases">
        <title>De novo transcriptome assembly of four potential Pierce s Disease insect vectors from Arizona vineyards.</title>
        <authorList>
            <person name="Tassone E.E."/>
        </authorList>
    </citation>
    <scope>NUCLEOTIDE SEQUENCE</scope>
</reference>